<comment type="caution">
    <text evidence="1">The sequence shown here is derived from an EMBL/GenBank/DDBJ whole genome shotgun (WGS) entry which is preliminary data.</text>
</comment>
<accession>A0A0F9E647</accession>
<feature type="non-terminal residue" evidence="1">
    <location>
        <position position="1"/>
    </location>
</feature>
<dbReference type="AlphaFoldDB" id="A0A0F9E647"/>
<evidence type="ECO:0000313" key="1">
    <source>
        <dbReference type="EMBL" id="KKL69459.1"/>
    </source>
</evidence>
<organism evidence="1">
    <name type="scientific">marine sediment metagenome</name>
    <dbReference type="NCBI Taxonomy" id="412755"/>
    <lineage>
        <taxon>unclassified sequences</taxon>
        <taxon>metagenomes</taxon>
        <taxon>ecological metagenomes</taxon>
    </lineage>
</organism>
<proteinExistence type="predicted"/>
<reference evidence="1" key="1">
    <citation type="journal article" date="2015" name="Nature">
        <title>Complex archaea that bridge the gap between prokaryotes and eukaryotes.</title>
        <authorList>
            <person name="Spang A."/>
            <person name="Saw J.H."/>
            <person name="Jorgensen S.L."/>
            <person name="Zaremba-Niedzwiedzka K."/>
            <person name="Martijn J."/>
            <person name="Lind A.E."/>
            <person name="van Eijk R."/>
            <person name="Schleper C."/>
            <person name="Guy L."/>
            <person name="Ettema T.J."/>
        </authorList>
    </citation>
    <scope>NUCLEOTIDE SEQUENCE</scope>
</reference>
<gene>
    <name evidence="1" type="ORF">LCGC14_2114700</name>
</gene>
<dbReference type="EMBL" id="LAZR01026202">
    <property type="protein sequence ID" value="KKL69459.1"/>
    <property type="molecule type" value="Genomic_DNA"/>
</dbReference>
<protein>
    <submittedName>
        <fullName evidence="1">Uncharacterized protein</fullName>
    </submittedName>
</protein>
<name>A0A0F9E647_9ZZZZ</name>
<sequence>VLPFVNSAGGTHISSSGIADFNTYKSNGTKVVGNQGSAVSNASGGATVDAEARTAINTLLARVRSHGLIA</sequence>